<keyword evidence="7" id="KW-1185">Reference proteome</keyword>
<dbReference type="PROSITE" id="PS01124">
    <property type="entry name" value="HTH_ARAC_FAMILY_2"/>
    <property type="match status" value="1"/>
</dbReference>
<evidence type="ECO:0000256" key="1">
    <source>
        <dbReference type="ARBA" id="ARBA00023015"/>
    </source>
</evidence>
<keyword evidence="2" id="KW-0238">DNA-binding</keyword>
<dbReference type="PANTHER" id="PTHR46796:SF6">
    <property type="entry name" value="ARAC SUBFAMILY"/>
    <property type="match status" value="1"/>
</dbReference>
<feature type="region of interest" description="Disordered" evidence="4">
    <location>
        <begin position="295"/>
        <end position="334"/>
    </location>
</feature>
<evidence type="ECO:0000313" key="6">
    <source>
        <dbReference type="EMBL" id="MFI2321768.1"/>
    </source>
</evidence>
<accession>A0ABW7WFK2</accession>
<dbReference type="SMART" id="SM00342">
    <property type="entry name" value="HTH_ARAC"/>
    <property type="match status" value="1"/>
</dbReference>
<reference evidence="6 7" key="1">
    <citation type="submission" date="2024-10" db="EMBL/GenBank/DDBJ databases">
        <title>The Natural Products Discovery Center: Release of the First 8490 Sequenced Strains for Exploring Actinobacteria Biosynthetic Diversity.</title>
        <authorList>
            <person name="Kalkreuter E."/>
            <person name="Kautsar S.A."/>
            <person name="Yang D."/>
            <person name="Bader C.D."/>
            <person name="Teijaro C.N."/>
            <person name="Fluegel L."/>
            <person name="Davis C.M."/>
            <person name="Simpson J.R."/>
            <person name="Lauterbach L."/>
            <person name="Steele A.D."/>
            <person name="Gui C."/>
            <person name="Meng S."/>
            <person name="Li G."/>
            <person name="Viehrig K."/>
            <person name="Ye F."/>
            <person name="Su P."/>
            <person name="Kiefer A.F."/>
            <person name="Nichols A."/>
            <person name="Cepeda A.J."/>
            <person name="Yan W."/>
            <person name="Fan B."/>
            <person name="Jiang Y."/>
            <person name="Adhikari A."/>
            <person name="Zheng C.-J."/>
            <person name="Schuster L."/>
            <person name="Cowan T.M."/>
            <person name="Smanski M.J."/>
            <person name="Chevrette M.G."/>
            <person name="De Carvalho L.P.S."/>
            <person name="Shen B."/>
        </authorList>
    </citation>
    <scope>NUCLEOTIDE SEQUENCE [LARGE SCALE GENOMIC DNA]</scope>
    <source>
        <strain evidence="6 7">NPDC019626</strain>
    </source>
</reference>
<evidence type="ECO:0000256" key="4">
    <source>
        <dbReference type="SAM" id="MobiDB-lite"/>
    </source>
</evidence>
<dbReference type="Pfam" id="PF14525">
    <property type="entry name" value="AraC_binding_2"/>
    <property type="match status" value="1"/>
</dbReference>
<dbReference type="InterPro" id="IPR018060">
    <property type="entry name" value="HTH_AraC"/>
</dbReference>
<evidence type="ECO:0000313" key="7">
    <source>
        <dbReference type="Proteomes" id="UP001611450"/>
    </source>
</evidence>
<comment type="caution">
    <text evidence="6">The sequence shown here is derived from an EMBL/GenBank/DDBJ whole genome shotgun (WGS) entry which is preliminary data.</text>
</comment>
<dbReference type="SUPFAM" id="SSF46689">
    <property type="entry name" value="Homeodomain-like"/>
    <property type="match status" value="1"/>
</dbReference>
<proteinExistence type="predicted"/>
<dbReference type="InterPro" id="IPR050204">
    <property type="entry name" value="AraC_XylS_family_regulators"/>
</dbReference>
<dbReference type="Pfam" id="PF12833">
    <property type="entry name" value="HTH_18"/>
    <property type="match status" value="1"/>
</dbReference>
<evidence type="ECO:0000259" key="5">
    <source>
        <dbReference type="PROSITE" id="PS01124"/>
    </source>
</evidence>
<dbReference type="RefSeq" id="WP_396947582.1">
    <property type="nucleotide sequence ID" value="NZ_JBIRXV010000002.1"/>
</dbReference>
<dbReference type="Proteomes" id="UP001611450">
    <property type="component" value="Unassembled WGS sequence"/>
</dbReference>
<sequence length="334" mass="37743">MKCYGVTANDAPSWTAIANSFVPMDYRYGDPERWYSGLTVQESAAYRLLRWEQRGISTSYRTRTNIRHGPCDDFYWVVIPEQGVYSVRYRDEETRARPNQAAVTALDDLCQIHIPLLSAYAIQLPRAELDHRAGPPAERGMTIDLNSGLGRITQAMIRSTHTEQANLSDHEFNAVCDRIAELLSMISLGETHPQRAQHAQVVAQIRQYVRANVGRNDVRLPAVAHALGWSPRQLRSVLQQTGTTYRDVRREEALRAARDLLEDPSQSDPIRELAIRAGFTPAWFSAAFKARFGETPREFRRRRAAERAEPGRAPAPRTEGESKSSGQQADRELA</sequence>
<dbReference type="PANTHER" id="PTHR46796">
    <property type="entry name" value="HTH-TYPE TRANSCRIPTIONAL ACTIVATOR RHAS-RELATED"/>
    <property type="match status" value="1"/>
</dbReference>
<evidence type="ECO:0000256" key="2">
    <source>
        <dbReference type="ARBA" id="ARBA00023125"/>
    </source>
</evidence>
<gene>
    <name evidence="6" type="ORF">ACH47G_14885</name>
</gene>
<dbReference type="EMBL" id="JBIRXV010000002">
    <property type="protein sequence ID" value="MFI2321768.1"/>
    <property type="molecule type" value="Genomic_DNA"/>
</dbReference>
<dbReference type="InterPro" id="IPR009057">
    <property type="entry name" value="Homeodomain-like_sf"/>
</dbReference>
<dbReference type="Gene3D" id="1.10.10.60">
    <property type="entry name" value="Homeodomain-like"/>
    <property type="match status" value="1"/>
</dbReference>
<organism evidence="6 7">
    <name type="scientific">Nocardia beijingensis</name>
    <dbReference type="NCBI Taxonomy" id="95162"/>
    <lineage>
        <taxon>Bacteria</taxon>
        <taxon>Bacillati</taxon>
        <taxon>Actinomycetota</taxon>
        <taxon>Actinomycetes</taxon>
        <taxon>Mycobacteriales</taxon>
        <taxon>Nocardiaceae</taxon>
        <taxon>Nocardia</taxon>
    </lineage>
</organism>
<dbReference type="InterPro" id="IPR035418">
    <property type="entry name" value="AraC-bd_2"/>
</dbReference>
<protein>
    <submittedName>
        <fullName evidence="6">Helix-turn-helix domain-containing protein</fullName>
    </submittedName>
</protein>
<keyword evidence="1" id="KW-0805">Transcription regulation</keyword>
<evidence type="ECO:0000256" key="3">
    <source>
        <dbReference type="ARBA" id="ARBA00023163"/>
    </source>
</evidence>
<keyword evidence="3" id="KW-0804">Transcription</keyword>
<name>A0ABW7WFK2_9NOCA</name>
<feature type="domain" description="HTH araC/xylS-type" evidence="5">
    <location>
        <begin position="203"/>
        <end position="302"/>
    </location>
</feature>